<keyword evidence="3" id="KW-1185">Reference proteome</keyword>
<comment type="caution">
    <text evidence="2">The sequence shown here is derived from an EMBL/GenBank/DDBJ whole genome shotgun (WGS) entry which is preliminary data.</text>
</comment>
<dbReference type="Proteomes" id="UP000529310">
    <property type="component" value="Unassembled WGS sequence"/>
</dbReference>
<evidence type="ECO:0000313" key="3">
    <source>
        <dbReference type="Proteomes" id="UP000529310"/>
    </source>
</evidence>
<name>A0A7W4V514_9MICO</name>
<protein>
    <submittedName>
        <fullName evidence="2">Uncharacterized protein</fullName>
    </submittedName>
</protein>
<dbReference type="RefSeq" id="WP_165142971.1">
    <property type="nucleotide sequence ID" value="NZ_CP049255.1"/>
</dbReference>
<feature type="compositionally biased region" description="Low complexity" evidence="1">
    <location>
        <begin position="317"/>
        <end position="331"/>
    </location>
</feature>
<organism evidence="2 3">
    <name type="scientific">Microbacterium endophyticum</name>
    <dbReference type="NCBI Taxonomy" id="1526412"/>
    <lineage>
        <taxon>Bacteria</taxon>
        <taxon>Bacillati</taxon>
        <taxon>Actinomycetota</taxon>
        <taxon>Actinomycetes</taxon>
        <taxon>Micrococcales</taxon>
        <taxon>Microbacteriaceae</taxon>
        <taxon>Microbacterium</taxon>
    </lineage>
</organism>
<dbReference type="EMBL" id="JACHWQ010000010">
    <property type="protein sequence ID" value="MBB2976962.1"/>
    <property type="molecule type" value="Genomic_DNA"/>
</dbReference>
<sequence length="431" mass="46503">MSLASPEDVTERLMRSHTRLRHVEQPEYPWPAILARADDGVDLLLVDVGAFALDWSWTASTTGHIVTPLDVLRSHSGQLVALPVCTETLSSFLERRRRSVTSLSAGEGVTILVSVLRGTLESLKVGGIDATGVWWLTDTGRPAVVPGGARRLLDIAAELVTLTSEITADRALVTESNDFTRVLCGHEVLEAHADELETALFARAAAQPLATAGMRAVATFDAQGLDVGVRETENAGRTSLSSWAATLTPHIDSGVRDLFESVLTQLRLRRTQRRQEVKPPRRRNVWIWAVGLAVALLAAGLAWPTDADPHESPAVETASAATPAQSQSPMPARDEDPVAALGALLTARNQCRQDDGGCLDELMLDPSTPIPEGAIDLPRDEIELMLIDDYGGAASVGIRPRGEQTNSQIAVVVQTEKTWVLREVFTVAQHP</sequence>
<evidence type="ECO:0000256" key="1">
    <source>
        <dbReference type="SAM" id="MobiDB-lite"/>
    </source>
</evidence>
<feature type="region of interest" description="Disordered" evidence="1">
    <location>
        <begin position="308"/>
        <end position="335"/>
    </location>
</feature>
<gene>
    <name evidence="2" type="ORF">FHX49_002554</name>
</gene>
<accession>A0A7W4V514</accession>
<dbReference type="AlphaFoldDB" id="A0A7W4V514"/>
<reference evidence="2 3" key="1">
    <citation type="submission" date="2020-08" db="EMBL/GenBank/DDBJ databases">
        <title>Sequencing the genomes of 1000 actinobacteria strains.</title>
        <authorList>
            <person name="Klenk H.-P."/>
        </authorList>
    </citation>
    <scope>NUCLEOTIDE SEQUENCE [LARGE SCALE GENOMIC DNA]</scope>
    <source>
        <strain evidence="2 3">DSM 27099</strain>
    </source>
</reference>
<evidence type="ECO:0000313" key="2">
    <source>
        <dbReference type="EMBL" id="MBB2976962.1"/>
    </source>
</evidence>
<proteinExistence type="predicted"/>